<dbReference type="FunFam" id="1.10.510.10:FF:000624">
    <property type="entry name" value="Mitogen-activated protein kinase"/>
    <property type="match status" value="1"/>
</dbReference>
<feature type="domain" description="EF-hand" evidence="10">
    <location>
        <begin position="183"/>
        <end position="218"/>
    </location>
</feature>
<evidence type="ECO:0000259" key="10">
    <source>
        <dbReference type="PROSITE" id="PS50222"/>
    </source>
</evidence>
<dbReference type="PROSITE" id="PS00107">
    <property type="entry name" value="PROTEIN_KINASE_ATP"/>
    <property type="match status" value="1"/>
</dbReference>
<keyword evidence="12" id="KW-1185">Reference proteome</keyword>
<dbReference type="GO" id="GO:0005509">
    <property type="term" value="F:calcium ion binding"/>
    <property type="evidence" value="ECO:0007669"/>
    <property type="project" value="InterPro"/>
</dbReference>
<keyword evidence="4" id="KW-0418">Kinase</keyword>
<dbReference type="EMBL" id="JBGBPQ010000009">
    <property type="protein sequence ID" value="KAL1520075.1"/>
    <property type="molecule type" value="Genomic_DNA"/>
</dbReference>
<feature type="binding site" evidence="7">
    <location>
        <position position="350"/>
    </location>
    <ligand>
        <name>ATP</name>
        <dbReference type="ChEBI" id="CHEBI:30616"/>
    </ligand>
</feature>
<proteinExistence type="predicted"/>
<feature type="region of interest" description="Disordered" evidence="8">
    <location>
        <begin position="101"/>
        <end position="150"/>
    </location>
</feature>
<dbReference type="PROSITE" id="PS50011">
    <property type="entry name" value="PROTEIN_KINASE_DOM"/>
    <property type="match status" value="1"/>
</dbReference>
<keyword evidence="2" id="KW-0808">Transferase</keyword>
<keyword evidence="3 7" id="KW-0547">Nucleotide-binding</keyword>
<protein>
    <recommendedName>
        <fullName evidence="13">Mitogen-activated protein kinase</fullName>
    </recommendedName>
</protein>
<dbReference type="InterPro" id="IPR017441">
    <property type="entry name" value="Protein_kinase_ATP_BS"/>
</dbReference>
<keyword evidence="5" id="KW-0106">Calcium</keyword>
<dbReference type="InterPro" id="IPR011009">
    <property type="entry name" value="Kinase-like_dom_sf"/>
</dbReference>
<dbReference type="PROSITE" id="PS50222">
    <property type="entry name" value="EF_HAND_2"/>
    <property type="match status" value="2"/>
</dbReference>
<comment type="caution">
    <text evidence="11">The sequence shown here is derived from an EMBL/GenBank/DDBJ whole genome shotgun (WGS) entry which is preliminary data.</text>
</comment>
<dbReference type="SUPFAM" id="SSF47473">
    <property type="entry name" value="EF-hand"/>
    <property type="match status" value="1"/>
</dbReference>
<gene>
    <name evidence="11" type="ORF">AB1Y20_023550</name>
</gene>
<dbReference type="Gene3D" id="1.10.238.10">
    <property type="entry name" value="EF-hand"/>
    <property type="match status" value="1"/>
</dbReference>
<dbReference type="Gene3D" id="3.30.200.20">
    <property type="entry name" value="Phosphorylase Kinase, domain 1"/>
    <property type="match status" value="1"/>
</dbReference>
<evidence type="ECO:0000256" key="3">
    <source>
        <dbReference type="ARBA" id="ARBA00022741"/>
    </source>
</evidence>
<feature type="compositionally biased region" description="Low complexity" evidence="8">
    <location>
        <begin position="107"/>
        <end position="116"/>
    </location>
</feature>
<reference evidence="11 12" key="1">
    <citation type="journal article" date="2024" name="Science">
        <title>Giant polyketide synthase enzymes in the biosynthesis of giant marine polyether toxins.</title>
        <authorList>
            <person name="Fallon T.R."/>
            <person name="Shende V.V."/>
            <person name="Wierzbicki I.H."/>
            <person name="Pendleton A.L."/>
            <person name="Watervoot N.F."/>
            <person name="Auber R.P."/>
            <person name="Gonzalez D.J."/>
            <person name="Wisecaver J.H."/>
            <person name="Moore B.S."/>
        </authorList>
    </citation>
    <scope>NUCLEOTIDE SEQUENCE [LARGE SCALE GENOMIC DNA]</scope>
    <source>
        <strain evidence="11 12">12B1</strain>
    </source>
</reference>
<evidence type="ECO:0000313" key="12">
    <source>
        <dbReference type="Proteomes" id="UP001515480"/>
    </source>
</evidence>
<evidence type="ECO:0000256" key="5">
    <source>
        <dbReference type="ARBA" id="ARBA00022837"/>
    </source>
</evidence>
<organism evidence="11 12">
    <name type="scientific">Prymnesium parvum</name>
    <name type="common">Toxic golden alga</name>
    <dbReference type="NCBI Taxonomy" id="97485"/>
    <lineage>
        <taxon>Eukaryota</taxon>
        <taxon>Haptista</taxon>
        <taxon>Haptophyta</taxon>
        <taxon>Prymnesiophyceae</taxon>
        <taxon>Prymnesiales</taxon>
        <taxon>Prymnesiaceae</taxon>
        <taxon>Prymnesium</taxon>
    </lineage>
</organism>
<dbReference type="PROSITE" id="PS00108">
    <property type="entry name" value="PROTEIN_KINASE_ST"/>
    <property type="match status" value="1"/>
</dbReference>
<feature type="compositionally biased region" description="Pro residues" evidence="8">
    <location>
        <begin position="128"/>
        <end position="137"/>
    </location>
</feature>
<dbReference type="AlphaFoldDB" id="A0AB34JGQ2"/>
<evidence type="ECO:0000313" key="11">
    <source>
        <dbReference type="EMBL" id="KAL1520075.1"/>
    </source>
</evidence>
<dbReference type="InterPro" id="IPR050117">
    <property type="entry name" value="MAPK"/>
</dbReference>
<dbReference type="Pfam" id="PF13499">
    <property type="entry name" value="EF-hand_7"/>
    <property type="match status" value="1"/>
</dbReference>
<dbReference type="SMART" id="SM00054">
    <property type="entry name" value="EFh"/>
    <property type="match status" value="2"/>
</dbReference>
<dbReference type="InterPro" id="IPR018247">
    <property type="entry name" value="EF_Hand_1_Ca_BS"/>
</dbReference>
<dbReference type="Pfam" id="PF00069">
    <property type="entry name" value="Pkinase"/>
    <property type="match status" value="1"/>
</dbReference>
<sequence>MGSAKLDGGIERGALRSLESSPTTLQNDRDALPCNGLQYGGDGKASQGGDARARHKLFRACEERERGIGAGSKAVGHGPPHRKIRSGVCQWRARLELKAEGNRRCAGPRGAESAAGRRARPPHDRAPRPAPPPPSRPMPKRPRLSRRQSSAEIALKRAGGVAHVSLPDLQQTGESFYRLGDEEAQREAREWFTQHDRDGDGVLNYEEYRDLLRSVGGRGAGASAEGRRLHPHYIEHFLKLSDADADGVITLGEFMRVYDGLLHFDLLLNAPRRRQPTGGDHPSEMSRLKTQSELVCPEFPTHAIELDQGPHGEFRVETRFDQLCPIGHGAYGVICSAVDTDTGDPVAIKKISPTDDPLQLRCCIRELSVLRHLGLHEHPNLLGLREVIHPPGGRLCDWKDLYLVTDLYEGDLHSVLRSDQPLTEEHAQFFVWQMLCGLHALHAAGVVHRDLKPSNLLINSDCELRIADFGISRSCPVAEGPEERSFVGTSYVVTRWYRCPELLCGNRRYSSQIDLWSAGCVLGEILRRAPLFSGEDHMKMLRQILGFVGPLAERDFEAIQDPRAVAFLKKVAAEGRPAVSAPEVDLSEASDASRDLLMGLLCFDPRRRLSAARALQHPWLERLHDEQDTEALPPPVDFKFEGCEINLDHFLLCGLDAVLETDPEYPVSIPQMLRFGIMQNVSVLPALNDMGVPTLFDIDDSDMLSVERWSISSASRRGSVNASLEDPFLEHPPGRATRQLRSSSDAQASQAPMMALHRHRKTSA</sequence>
<feature type="compositionally biased region" description="Polar residues" evidence="8">
    <location>
        <begin position="739"/>
        <end position="750"/>
    </location>
</feature>
<feature type="region of interest" description="Disordered" evidence="8">
    <location>
        <begin position="722"/>
        <end position="764"/>
    </location>
</feature>
<evidence type="ECO:0000256" key="6">
    <source>
        <dbReference type="ARBA" id="ARBA00022840"/>
    </source>
</evidence>
<evidence type="ECO:0000256" key="4">
    <source>
        <dbReference type="ARBA" id="ARBA00022777"/>
    </source>
</evidence>
<dbReference type="PROSITE" id="PS00018">
    <property type="entry name" value="EF_HAND_1"/>
    <property type="match status" value="2"/>
</dbReference>
<evidence type="ECO:0000256" key="1">
    <source>
        <dbReference type="ARBA" id="ARBA00022527"/>
    </source>
</evidence>
<dbReference type="GO" id="GO:0005524">
    <property type="term" value="F:ATP binding"/>
    <property type="evidence" value="ECO:0007669"/>
    <property type="project" value="UniProtKB-UniRule"/>
</dbReference>
<evidence type="ECO:0000259" key="9">
    <source>
        <dbReference type="PROSITE" id="PS50011"/>
    </source>
</evidence>
<feature type="domain" description="EF-hand" evidence="10">
    <location>
        <begin position="229"/>
        <end position="264"/>
    </location>
</feature>
<dbReference type="PANTHER" id="PTHR24055">
    <property type="entry name" value="MITOGEN-ACTIVATED PROTEIN KINASE"/>
    <property type="match status" value="1"/>
</dbReference>
<dbReference type="GO" id="GO:0004674">
    <property type="term" value="F:protein serine/threonine kinase activity"/>
    <property type="evidence" value="ECO:0007669"/>
    <property type="project" value="UniProtKB-KW"/>
</dbReference>
<keyword evidence="6 7" id="KW-0067">ATP-binding</keyword>
<feature type="region of interest" description="Disordered" evidence="8">
    <location>
        <begin position="64"/>
        <end position="86"/>
    </location>
</feature>
<dbReference type="InterPro" id="IPR000719">
    <property type="entry name" value="Prot_kinase_dom"/>
</dbReference>
<evidence type="ECO:0008006" key="13">
    <source>
        <dbReference type="Google" id="ProtNLM"/>
    </source>
</evidence>
<evidence type="ECO:0000256" key="8">
    <source>
        <dbReference type="SAM" id="MobiDB-lite"/>
    </source>
</evidence>
<dbReference type="InterPro" id="IPR008271">
    <property type="entry name" value="Ser/Thr_kinase_AS"/>
</dbReference>
<dbReference type="SUPFAM" id="SSF56112">
    <property type="entry name" value="Protein kinase-like (PK-like)"/>
    <property type="match status" value="1"/>
</dbReference>
<dbReference type="InterPro" id="IPR002048">
    <property type="entry name" value="EF_hand_dom"/>
</dbReference>
<dbReference type="SMART" id="SM00220">
    <property type="entry name" value="S_TKc"/>
    <property type="match status" value="1"/>
</dbReference>
<name>A0AB34JGQ2_PRYPA</name>
<evidence type="ECO:0000256" key="7">
    <source>
        <dbReference type="PROSITE-ProRule" id="PRU10141"/>
    </source>
</evidence>
<accession>A0AB34JGQ2</accession>
<feature type="domain" description="Protein kinase" evidence="9">
    <location>
        <begin position="320"/>
        <end position="620"/>
    </location>
</feature>
<evidence type="ECO:0000256" key="2">
    <source>
        <dbReference type="ARBA" id="ARBA00022679"/>
    </source>
</evidence>
<dbReference type="Gene3D" id="1.10.510.10">
    <property type="entry name" value="Transferase(Phosphotransferase) domain 1"/>
    <property type="match status" value="1"/>
</dbReference>
<keyword evidence="1" id="KW-0723">Serine/threonine-protein kinase</keyword>
<feature type="region of interest" description="Disordered" evidence="8">
    <location>
        <begin position="1"/>
        <end position="52"/>
    </location>
</feature>
<dbReference type="InterPro" id="IPR011992">
    <property type="entry name" value="EF-hand-dom_pair"/>
</dbReference>
<dbReference type="Proteomes" id="UP001515480">
    <property type="component" value="Unassembled WGS sequence"/>
</dbReference>